<reference evidence="1 2" key="1">
    <citation type="submission" date="2014-06" db="EMBL/GenBank/DDBJ databases">
        <title>Genetic determinant of reutericyclin biosynthesis of Lactobacillus reuteri.</title>
        <authorList>
            <person name="Lin X."/>
            <person name="Duar R."/>
            <person name="Walter J."/>
            <person name="Gaenzle M."/>
        </authorList>
    </citation>
    <scope>NUCLEOTIDE SEQUENCE [LARGE SCALE GENOMIC DNA]</scope>
    <source>
        <strain evidence="1 2">LTH2584</strain>
    </source>
</reference>
<accession>A0A073JR02</accession>
<dbReference type="PATRIC" id="fig|1598.90.peg.553"/>
<sequence>MQEIHENSKFFKSGNSFGLRLTKSDKEKMHAQLGDEYEKDISSDGRVITFKKKESISKDTQKMIDKIFDEDSDLIDALKDL</sequence>
<evidence type="ECO:0008006" key="3">
    <source>
        <dbReference type="Google" id="ProtNLM"/>
    </source>
</evidence>
<name>A0A073JR02_LIMRT</name>
<gene>
    <name evidence="1" type="ORF">LR3_08770</name>
</gene>
<organism evidence="1 2">
    <name type="scientific">Limosilactobacillus reuteri</name>
    <name type="common">Lactobacillus reuteri</name>
    <dbReference type="NCBI Taxonomy" id="1598"/>
    <lineage>
        <taxon>Bacteria</taxon>
        <taxon>Bacillati</taxon>
        <taxon>Bacillota</taxon>
        <taxon>Bacilli</taxon>
        <taxon>Lactobacillales</taxon>
        <taxon>Lactobacillaceae</taxon>
        <taxon>Limosilactobacillus</taxon>
    </lineage>
</organism>
<evidence type="ECO:0000313" key="2">
    <source>
        <dbReference type="Proteomes" id="UP000027731"/>
    </source>
</evidence>
<protein>
    <recommendedName>
        <fullName evidence="3">AbrB family transcriptional regulator</fullName>
    </recommendedName>
</protein>
<dbReference type="Proteomes" id="UP000027731">
    <property type="component" value="Unassembled WGS sequence"/>
</dbReference>
<proteinExistence type="predicted"/>
<evidence type="ECO:0000313" key="1">
    <source>
        <dbReference type="EMBL" id="KEK16139.1"/>
    </source>
</evidence>
<dbReference type="AlphaFoldDB" id="A0A073JR02"/>
<comment type="caution">
    <text evidence="1">The sequence shown here is derived from an EMBL/GenBank/DDBJ whole genome shotgun (WGS) entry which is preliminary data.</text>
</comment>
<dbReference type="EMBL" id="JOSX01000010">
    <property type="protein sequence ID" value="KEK16139.1"/>
    <property type="molecule type" value="Genomic_DNA"/>
</dbReference>